<reference evidence="1 2" key="1">
    <citation type="submission" date="2007-01" db="EMBL/GenBank/DDBJ databases">
        <title>Annotation of the draft genome assembly of Thermosinus carboxydivorans Nor1.</title>
        <authorList>
            <consortium name="US DOE Joint Genome Institute (JGI-ORNL)"/>
            <person name="Larimer F."/>
            <person name="Land M."/>
            <person name="Hauser L."/>
        </authorList>
    </citation>
    <scope>NUCLEOTIDE SEQUENCE [LARGE SCALE GENOMIC DNA]</scope>
    <source>
        <strain evidence="1 2">Nor1</strain>
    </source>
</reference>
<sequence>MNAKEMLDKAEKIIARQDVDRNLLLLFMNTARKAVMRDHDIPRFYSYLVNVPVTSGIVELFLPVSSGIIDTVPLKLKSVKVVEHDKGATKTVLTKFENYAAARQYYPDFTQTGDAQYYLELGTKIYILPVPTTGIINILGEVWPDDLIDDISSSDITTTEIPEAFIYLAVAEYFDYFDETDKGNYFRQKGAYIVDQYIKQINMQAANGVENAVKPYFGSSYVRSDY</sequence>
<dbReference type="AlphaFoldDB" id="A1HR54"/>
<name>A1HR54_9FIRM</name>
<reference evidence="1 2" key="2">
    <citation type="submission" date="2007-01" db="EMBL/GenBank/DDBJ databases">
        <title>Sequencing of the draft genome and assembly of Thermosinus carboxydivorans Nor1.</title>
        <authorList>
            <consortium name="US DOE Joint Genome Institute (JGI-PGF)"/>
            <person name="Copeland A."/>
            <person name="Lucas S."/>
            <person name="Lapidus A."/>
            <person name="Barry K."/>
            <person name="Glavina del Rio T."/>
            <person name="Dalin E."/>
            <person name="Tice H."/>
            <person name="Bruce D."/>
            <person name="Pitluck S."/>
            <person name="Richardson P."/>
        </authorList>
    </citation>
    <scope>NUCLEOTIDE SEQUENCE [LARGE SCALE GENOMIC DNA]</scope>
    <source>
        <strain evidence="1 2">Nor1</strain>
    </source>
</reference>
<proteinExistence type="predicted"/>
<protein>
    <submittedName>
        <fullName evidence="1">Uncharacterized protein</fullName>
    </submittedName>
</protein>
<evidence type="ECO:0000313" key="2">
    <source>
        <dbReference type="Proteomes" id="UP000005139"/>
    </source>
</evidence>
<evidence type="ECO:0000313" key="1">
    <source>
        <dbReference type="EMBL" id="EAX47552.1"/>
    </source>
</evidence>
<comment type="caution">
    <text evidence="1">The sequence shown here is derived from an EMBL/GenBank/DDBJ whole genome shotgun (WGS) entry which is preliminary data.</text>
</comment>
<organism evidence="1 2">
    <name type="scientific">Thermosinus carboxydivorans Nor1</name>
    <dbReference type="NCBI Taxonomy" id="401526"/>
    <lineage>
        <taxon>Bacteria</taxon>
        <taxon>Bacillati</taxon>
        <taxon>Bacillota</taxon>
        <taxon>Negativicutes</taxon>
        <taxon>Selenomonadales</taxon>
        <taxon>Sporomusaceae</taxon>
        <taxon>Thermosinus</taxon>
    </lineage>
</organism>
<dbReference type="RefSeq" id="WP_007289503.1">
    <property type="nucleotide sequence ID" value="NZ_AAWL01000009.1"/>
</dbReference>
<dbReference type="Pfam" id="PF24175">
    <property type="entry name" value="SU10_adaptor"/>
    <property type="match status" value="1"/>
</dbReference>
<dbReference type="OrthoDB" id="34624at2"/>
<dbReference type="EMBL" id="AAWL01000009">
    <property type="protein sequence ID" value="EAX47552.1"/>
    <property type="molecule type" value="Genomic_DNA"/>
</dbReference>
<accession>A1HR54</accession>
<dbReference type="Proteomes" id="UP000005139">
    <property type="component" value="Unassembled WGS sequence"/>
</dbReference>
<keyword evidence="2" id="KW-1185">Reference proteome</keyword>
<gene>
    <name evidence="1" type="ORF">TcarDRAFT_1287</name>
</gene>
<dbReference type="InterPro" id="IPR056209">
    <property type="entry name" value="SU10_adaptor"/>
</dbReference>